<proteinExistence type="predicted"/>
<protein>
    <submittedName>
        <fullName evidence="1">Uncharacterized protein</fullName>
    </submittedName>
</protein>
<comment type="caution">
    <text evidence="1">The sequence shown here is derived from an EMBL/GenBank/DDBJ whole genome shotgun (WGS) entry which is preliminary data.</text>
</comment>
<organism evidence="1 2">
    <name type="scientific">Paramecium pentaurelia</name>
    <dbReference type="NCBI Taxonomy" id="43138"/>
    <lineage>
        <taxon>Eukaryota</taxon>
        <taxon>Sar</taxon>
        <taxon>Alveolata</taxon>
        <taxon>Ciliophora</taxon>
        <taxon>Intramacronucleata</taxon>
        <taxon>Oligohymenophorea</taxon>
        <taxon>Peniculida</taxon>
        <taxon>Parameciidae</taxon>
        <taxon>Paramecium</taxon>
    </lineage>
</organism>
<gene>
    <name evidence="1" type="ORF">PPENT_87.1.T0430004</name>
</gene>
<accession>A0A8S1UKZ9</accession>
<dbReference type="PANTHER" id="PTHR33706:SF1">
    <property type="entry name" value="TPR REPEAT PROTEIN"/>
    <property type="match status" value="1"/>
</dbReference>
<evidence type="ECO:0000313" key="2">
    <source>
        <dbReference type="Proteomes" id="UP000689195"/>
    </source>
</evidence>
<dbReference type="EMBL" id="CAJJDO010000043">
    <property type="protein sequence ID" value="CAD8165550.1"/>
    <property type="molecule type" value="Genomic_DNA"/>
</dbReference>
<keyword evidence="2" id="KW-1185">Reference proteome</keyword>
<dbReference type="AlphaFoldDB" id="A0A8S1UKZ9"/>
<sequence>MITIKDFEQFELQASNHDQKNIIKQYKCESWESQYYKSILKKFKIVLTKDNEIQYSVDGQLLRIKQEKSYDIELEVWTNLEQIKNLEWLGSYGQNNQKVGKWKATWIGETLHNVGGWYLNDGKKQGLWKELIINYQSQAQVYESGEYYNGLRQNNWVYLQQQKKIGGGKYNLKGQKNGKWIELIDGFQNNTQVIYTGEYKHGKKVGLWEILYKKYDDLPQKYFGGGLYDKECNGMKIGKWIDLDEKFFNGRQVIHQGEYKNGNKVGKWVILFDWIRTKQMGGGLYDQECNGIKIGNWIDLDKGFYNGKQVTHKGEYKTGKKIGRWDIWYRDHNTGRDKQIGGGSYDESGFETKIGKWMDLDKRFYYDGQITYNGEYKDGKKVGRWDIYFFNKQMQKILQKQKICVSGGGLYDERGFETKIGKWIDLDKSFSMANELTHKGEYYNGKKFGRWDIWFKDCQNDRNYLIGGGSYDKRCDDIKIGKWIELDNKFNYQNQLIYKGEYNHGKKIGRWDICLIKKGLIFGLNYELMYSIFQTYQNLLVEVDHMMKEVMVLRVGNGLIWMTSFIDLNLLLEKQLKMGIIKMVKKLEGGTFGSRFGIKKKKKRCGSYDEGGNGIKQGTWVENYQGLDYYSQIMYNGEYQNGKKVGIWLLMDLKENYKLREINYEY</sequence>
<reference evidence="1" key="1">
    <citation type="submission" date="2021-01" db="EMBL/GenBank/DDBJ databases">
        <authorList>
            <consortium name="Genoscope - CEA"/>
            <person name="William W."/>
        </authorList>
    </citation>
    <scope>NUCLEOTIDE SEQUENCE</scope>
</reference>
<dbReference type="OrthoDB" id="298777at2759"/>
<dbReference type="PANTHER" id="PTHR33706">
    <property type="entry name" value="MORN VARIANT REPEAT PROTEIN"/>
    <property type="match status" value="1"/>
</dbReference>
<name>A0A8S1UKZ9_9CILI</name>
<dbReference type="Proteomes" id="UP000689195">
    <property type="component" value="Unassembled WGS sequence"/>
</dbReference>
<evidence type="ECO:0000313" key="1">
    <source>
        <dbReference type="EMBL" id="CAD8165550.1"/>
    </source>
</evidence>